<keyword evidence="1" id="KW-0723">Serine/threonine-protein kinase</keyword>
<dbReference type="Proteomes" id="UP000275024">
    <property type="component" value="Unassembled WGS sequence"/>
</dbReference>
<dbReference type="CDD" id="cd16936">
    <property type="entry name" value="HATPase_RsbW-like"/>
    <property type="match status" value="1"/>
</dbReference>
<dbReference type="OrthoDB" id="3529510at2"/>
<feature type="domain" description="Histidine kinase/HSP90-like ATPase" evidence="2">
    <location>
        <begin position="20"/>
        <end position="127"/>
    </location>
</feature>
<dbReference type="Gene3D" id="3.30.565.10">
    <property type="entry name" value="Histidine kinase-like ATPase, C-terminal domain"/>
    <property type="match status" value="1"/>
</dbReference>
<dbReference type="GO" id="GO:0004674">
    <property type="term" value="F:protein serine/threonine kinase activity"/>
    <property type="evidence" value="ECO:0007669"/>
    <property type="project" value="UniProtKB-KW"/>
</dbReference>
<sequence length="150" mass="16900">MTAEADASYDLYRRWTEYTPDAHFQARAALSRLARDHGLSADMASDVVLAASELMANAAEHARGPFELRVRVKDLRLLCEVVDRETQMPEILRFQQGEVAHRPGDDAETPLSALEERGRGLLIVHTVSRGRWGVRFHESTKAVWFALSLL</sequence>
<dbReference type="InterPro" id="IPR036890">
    <property type="entry name" value="HATPase_C_sf"/>
</dbReference>
<dbReference type="InterPro" id="IPR003594">
    <property type="entry name" value="HATPase_dom"/>
</dbReference>
<accession>A0A3A9WUT7</accession>
<evidence type="ECO:0000313" key="3">
    <source>
        <dbReference type="EMBL" id="RKN11566.1"/>
    </source>
</evidence>
<dbReference type="EMBL" id="RBDY01000002">
    <property type="protein sequence ID" value="RKN26416.1"/>
    <property type="molecule type" value="Genomic_DNA"/>
</dbReference>
<dbReference type="Pfam" id="PF13581">
    <property type="entry name" value="HATPase_c_2"/>
    <property type="match status" value="1"/>
</dbReference>
<gene>
    <name evidence="4" type="ORF">D7318_03195</name>
    <name evidence="3" type="ORF">D7319_06465</name>
</gene>
<evidence type="ECO:0000313" key="5">
    <source>
        <dbReference type="Proteomes" id="UP000268652"/>
    </source>
</evidence>
<name>A0A3A9WUT7_9ACTN</name>
<dbReference type="AlphaFoldDB" id="A0A3A9WUT7"/>
<protein>
    <submittedName>
        <fullName evidence="3">ATP-binding protein</fullName>
    </submittedName>
</protein>
<reference evidence="5 6" key="1">
    <citation type="submission" date="2018-09" db="EMBL/GenBank/DDBJ databases">
        <title>Streptomyces sp. nov. DS1-2, an endophytic actinomycete isolated from roots of Dendrobium scabrilingue.</title>
        <authorList>
            <person name="Kuncharoen N."/>
            <person name="Kudo T."/>
            <person name="Ohkuma M."/>
            <person name="Yuki M."/>
            <person name="Tanasupawat S."/>
        </authorList>
    </citation>
    <scope>NUCLEOTIDE SEQUENCE [LARGE SCALE GENOMIC DNA]</scope>
    <source>
        <strain evidence="3 6">AZ1-7</strain>
        <strain evidence="4 5">DS1-2</strain>
    </source>
</reference>
<evidence type="ECO:0000313" key="6">
    <source>
        <dbReference type="Proteomes" id="UP000275024"/>
    </source>
</evidence>
<evidence type="ECO:0000259" key="2">
    <source>
        <dbReference type="Pfam" id="PF13581"/>
    </source>
</evidence>
<dbReference type="GO" id="GO:0005524">
    <property type="term" value="F:ATP binding"/>
    <property type="evidence" value="ECO:0007669"/>
    <property type="project" value="UniProtKB-KW"/>
</dbReference>
<keyword evidence="5" id="KW-1185">Reference proteome</keyword>
<dbReference type="PANTHER" id="PTHR35526:SF3">
    <property type="entry name" value="ANTI-SIGMA-F FACTOR RSBW"/>
    <property type="match status" value="1"/>
</dbReference>
<keyword evidence="3" id="KW-0067">ATP-binding</keyword>
<dbReference type="SUPFAM" id="SSF55874">
    <property type="entry name" value="ATPase domain of HSP90 chaperone/DNA topoisomerase II/histidine kinase"/>
    <property type="match status" value="1"/>
</dbReference>
<dbReference type="RefSeq" id="WP_120695300.1">
    <property type="nucleotide sequence ID" value="NZ_RBDX01000003.1"/>
</dbReference>
<evidence type="ECO:0000313" key="4">
    <source>
        <dbReference type="EMBL" id="RKN26416.1"/>
    </source>
</evidence>
<comment type="caution">
    <text evidence="3">The sequence shown here is derived from an EMBL/GenBank/DDBJ whole genome shotgun (WGS) entry which is preliminary data.</text>
</comment>
<evidence type="ECO:0000256" key="1">
    <source>
        <dbReference type="ARBA" id="ARBA00022527"/>
    </source>
</evidence>
<dbReference type="EMBL" id="RBDX01000003">
    <property type="protein sequence ID" value="RKN11566.1"/>
    <property type="molecule type" value="Genomic_DNA"/>
</dbReference>
<keyword evidence="1" id="KW-0418">Kinase</keyword>
<dbReference type="PANTHER" id="PTHR35526">
    <property type="entry name" value="ANTI-SIGMA-F FACTOR RSBW-RELATED"/>
    <property type="match status" value="1"/>
</dbReference>
<dbReference type="Proteomes" id="UP000268652">
    <property type="component" value="Unassembled WGS sequence"/>
</dbReference>
<dbReference type="InterPro" id="IPR050267">
    <property type="entry name" value="Anti-sigma-factor_SerPK"/>
</dbReference>
<organism evidence="3 6">
    <name type="scientific">Streptomyces radicis</name>
    <dbReference type="NCBI Taxonomy" id="1750517"/>
    <lineage>
        <taxon>Bacteria</taxon>
        <taxon>Bacillati</taxon>
        <taxon>Actinomycetota</taxon>
        <taxon>Actinomycetes</taxon>
        <taxon>Kitasatosporales</taxon>
        <taxon>Streptomycetaceae</taxon>
        <taxon>Streptomyces</taxon>
    </lineage>
</organism>
<proteinExistence type="predicted"/>
<keyword evidence="1" id="KW-0808">Transferase</keyword>
<keyword evidence="3" id="KW-0547">Nucleotide-binding</keyword>